<dbReference type="AlphaFoldDB" id="A0A0F9SJA4"/>
<name>A0A0F9SJA4_9ZZZZ</name>
<proteinExistence type="predicted"/>
<sequence>MLINVNGENMKMGWEKEIERKAIIWQRRAEEMKDSNFFILCLMISDEYWDLLYYLRKTMVKK</sequence>
<dbReference type="EMBL" id="LAZR01000483">
    <property type="protein sequence ID" value="KKN67139.1"/>
    <property type="molecule type" value="Genomic_DNA"/>
</dbReference>
<organism evidence="1">
    <name type="scientific">marine sediment metagenome</name>
    <dbReference type="NCBI Taxonomy" id="412755"/>
    <lineage>
        <taxon>unclassified sequences</taxon>
        <taxon>metagenomes</taxon>
        <taxon>ecological metagenomes</taxon>
    </lineage>
</organism>
<evidence type="ECO:0000313" key="1">
    <source>
        <dbReference type="EMBL" id="KKN67139.1"/>
    </source>
</evidence>
<accession>A0A0F9SJA4</accession>
<comment type="caution">
    <text evidence="1">The sequence shown here is derived from an EMBL/GenBank/DDBJ whole genome shotgun (WGS) entry which is preliminary data.</text>
</comment>
<reference evidence="1" key="1">
    <citation type="journal article" date="2015" name="Nature">
        <title>Complex archaea that bridge the gap between prokaryotes and eukaryotes.</title>
        <authorList>
            <person name="Spang A."/>
            <person name="Saw J.H."/>
            <person name="Jorgensen S.L."/>
            <person name="Zaremba-Niedzwiedzka K."/>
            <person name="Martijn J."/>
            <person name="Lind A.E."/>
            <person name="van Eijk R."/>
            <person name="Schleper C."/>
            <person name="Guy L."/>
            <person name="Ettema T.J."/>
        </authorList>
    </citation>
    <scope>NUCLEOTIDE SEQUENCE</scope>
</reference>
<gene>
    <name evidence="1" type="ORF">LCGC14_0464860</name>
</gene>
<protein>
    <submittedName>
        <fullName evidence="1">Uncharacterized protein</fullName>
    </submittedName>
</protein>